<dbReference type="InterPro" id="IPR001757">
    <property type="entry name" value="P_typ_ATPase"/>
</dbReference>
<keyword evidence="5 10" id="KW-0547">Nucleotide-binding</keyword>
<dbReference type="PANTHER" id="PTHR43520:SF32">
    <property type="entry name" value="COPPER RESISTANCE P-TYPE ATPASE (EUROFUNG)"/>
    <property type="match status" value="1"/>
</dbReference>
<dbReference type="GO" id="GO:0055070">
    <property type="term" value="P:copper ion homeostasis"/>
    <property type="evidence" value="ECO:0007669"/>
    <property type="project" value="TreeGrafter"/>
</dbReference>
<dbReference type="SUPFAM" id="SSF81653">
    <property type="entry name" value="Calcium ATPase, transduction domain A"/>
    <property type="match status" value="1"/>
</dbReference>
<dbReference type="InterPro" id="IPR006121">
    <property type="entry name" value="HMA_dom"/>
</dbReference>
<comment type="caution">
    <text evidence="12">The sequence shown here is derived from an EMBL/GenBank/DDBJ whole genome shotgun (WGS) entry which is preliminary data.</text>
</comment>
<dbReference type="GO" id="GO:0016020">
    <property type="term" value="C:membrane"/>
    <property type="evidence" value="ECO:0007669"/>
    <property type="project" value="UniProtKB-SubCell"/>
</dbReference>
<feature type="domain" description="HMA" evidence="11">
    <location>
        <begin position="90"/>
        <end position="155"/>
    </location>
</feature>
<dbReference type="InterPro" id="IPR023214">
    <property type="entry name" value="HAD_sf"/>
</dbReference>
<dbReference type="Proteomes" id="UP000243797">
    <property type="component" value="Unassembled WGS sequence"/>
</dbReference>
<dbReference type="InterPro" id="IPR023299">
    <property type="entry name" value="ATPase_P-typ_cyto_dom_N"/>
</dbReference>
<dbReference type="InterPro" id="IPR017969">
    <property type="entry name" value="Heavy-metal-associated_CS"/>
</dbReference>
<dbReference type="PANTHER" id="PTHR43520">
    <property type="entry name" value="ATP7, ISOFORM B"/>
    <property type="match status" value="1"/>
</dbReference>
<dbReference type="InParanoid" id="A0A2K1R0T8"/>
<dbReference type="SFLD" id="SFLDF00027">
    <property type="entry name" value="p-type_atpase"/>
    <property type="match status" value="1"/>
</dbReference>
<evidence type="ECO:0000313" key="13">
    <source>
        <dbReference type="Proteomes" id="UP000243797"/>
    </source>
</evidence>
<proteinExistence type="inferred from homology"/>
<dbReference type="PROSITE" id="PS50846">
    <property type="entry name" value="HMA_2"/>
    <property type="match status" value="1"/>
</dbReference>
<dbReference type="OrthoDB" id="432719at2759"/>
<dbReference type="GO" id="GO:0043682">
    <property type="term" value="F:P-type divalent copper transporter activity"/>
    <property type="evidence" value="ECO:0007669"/>
    <property type="project" value="TreeGrafter"/>
</dbReference>
<dbReference type="Gene3D" id="3.30.70.100">
    <property type="match status" value="1"/>
</dbReference>
<dbReference type="InterPro" id="IPR059000">
    <property type="entry name" value="ATPase_P-type_domA"/>
</dbReference>
<sequence length="1005" mass="107467">MQVLAEQGYEIDSITTNSERSPRPISRVCAASTSSKQAKQHPTSDYHLARHRQNCMQCQAEVYGLEKIASHATGPDSFIAIDTPGSAVMIKVTFSIDGMTCASCVGTITSALDQVAWVQTADINLLTGSASILIHGDHHVEELKEIIEDLGYDAAIQNVQQLPQEEVVPDPKHLTDTQHPRRALDLMVTGMYCHHCPSKVESSLGPLLQLGLVIEKRPTFDNPTMTVSYIPRPPDLTVRAIIGCVAAVDQALGIEIIHPPTIEERARLMHAREQQRLLLRLVLAGIIAIPTLVIGIVYMNLVAETDSVRMYLMRKLHGVSHAEWALFILATPVYLFAADVFHRRAIKELRNLWHPRSRIPVWRRFLRFGSMSTLLSLGTTIAYSSSIAELSIAAGLNSAEPMDNISYSYFDSVVFLTFFLLMGRLIEAYSKTKAGDAVAALGKLRPTDALLVTSGLEEQKVGIDLLDVGDHVRVPNGGSPPCDGMIMSGNAIMDESSLTGESRPVLKSVGDEVFAGTINNGTPLVIRITGSAGNSMLDQIITAVRDGQTKRAPVERVVDTWTGYFVPAVTLIAIMTWVVWLSLGSSGTLPDSYRDNPTGGWAFWSLQFAIAVFVIACPCGIGLAAPTALFVGGGLAAKHGILAKGGGEAFQEASQLDCVVFDKTGTLTIGGEPRVTDFMHKAGTVSESLLLSAILALEATSTHPIAKALVTLCKERFATTADVLAVDELPGKGLLGTIASSPPLEVLIGNEALLSSYGVPLSTAHYQTLTLWSSQAKSIALIATRSPTHPFTLTAMASISDPLRPEAASVITSLHSLNITTYLLTGDNLLTARAIGASLSIPESNIIASVLPHQKAAHIARIRAQLPSRRADRSRATVAMVGDGINDAPSLAAADVAIAIGSGSDVAISAAHFVLVRSHLGTLLTLIRLSRSVFRRVKWNFAWAVAYNLLAMPVAAGVLYPVVVGGRHVRLDPVWAAVAMAGSSLSVVGSSLALRLKVPGIGFRG</sequence>
<dbReference type="PRINTS" id="PR00120">
    <property type="entry name" value="HATPASE"/>
</dbReference>
<evidence type="ECO:0000256" key="8">
    <source>
        <dbReference type="ARBA" id="ARBA00022989"/>
    </source>
</evidence>
<evidence type="ECO:0000256" key="7">
    <source>
        <dbReference type="ARBA" id="ARBA00022967"/>
    </source>
</evidence>
<evidence type="ECO:0000313" key="12">
    <source>
        <dbReference type="EMBL" id="PNS20850.1"/>
    </source>
</evidence>
<evidence type="ECO:0000256" key="9">
    <source>
        <dbReference type="ARBA" id="ARBA00023136"/>
    </source>
</evidence>
<dbReference type="Gene3D" id="3.40.1110.10">
    <property type="entry name" value="Calcium-transporting ATPase, cytoplasmic domain N"/>
    <property type="match status" value="1"/>
</dbReference>
<dbReference type="SUPFAM" id="SSF55008">
    <property type="entry name" value="HMA, heavy metal-associated domain"/>
    <property type="match status" value="1"/>
</dbReference>
<dbReference type="InterPro" id="IPR027256">
    <property type="entry name" value="P-typ_ATPase_IB"/>
</dbReference>
<evidence type="ECO:0000256" key="5">
    <source>
        <dbReference type="ARBA" id="ARBA00022741"/>
    </source>
</evidence>
<feature type="transmembrane region" description="Helical" evidence="10">
    <location>
        <begin position="561"/>
        <end position="583"/>
    </location>
</feature>
<dbReference type="Gene3D" id="2.70.150.10">
    <property type="entry name" value="Calcium-transporting ATPase, cytoplasmic transduction domain A"/>
    <property type="match status" value="1"/>
</dbReference>
<dbReference type="Pfam" id="PF00403">
    <property type="entry name" value="HMA"/>
    <property type="match status" value="1"/>
</dbReference>
<name>A0A2K1R0T8_9PEZI</name>
<dbReference type="SUPFAM" id="SSF56784">
    <property type="entry name" value="HAD-like"/>
    <property type="match status" value="1"/>
</dbReference>
<feature type="transmembrane region" description="Helical" evidence="10">
    <location>
        <begin position="277"/>
        <end position="301"/>
    </location>
</feature>
<feature type="transmembrane region" description="Helical" evidence="10">
    <location>
        <begin position="974"/>
        <end position="994"/>
    </location>
</feature>
<dbReference type="PRINTS" id="PR00119">
    <property type="entry name" value="CATATPASE"/>
</dbReference>
<dbReference type="InterPro" id="IPR018303">
    <property type="entry name" value="ATPase_P-typ_P_site"/>
</dbReference>
<evidence type="ECO:0000256" key="6">
    <source>
        <dbReference type="ARBA" id="ARBA00022840"/>
    </source>
</evidence>
<dbReference type="SUPFAM" id="SSF81665">
    <property type="entry name" value="Calcium ATPase, transmembrane domain M"/>
    <property type="match status" value="1"/>
</dbReference>
<dbReference type="PROSITE" id="PS00154">
    <property type="entry name" value="ATPASE_E1_E2"/>
    <property type="match status" value="1"/>
</dbReference>
<dbReference type="Pfam" id="PF00702">
    <property type="entry name" value="Hydrolase"/>
    <property type="match status" value="1"/>
</dbReference>
<evidence type="ECO:0000259" key="11">
    <source>
        <dbReference type="PROSITE" id="PS50846"/>
    </source>
</evidence>
<comment type="subcellular location">
    <subcellularLocation>
        <location evidence="1">Membrane</location>
        <topology evidence="1">Multi-pass membrane protein</topology>
    </subcellularLocation>
</comment>
<dbReference type="GO" id="GO:0005507">
    <property type="term" value="F:copper ion binding"/>
    <property type="evidence" value="ECO:0007669"/>
    <property type="project" value="TreeGrafter"/>
</dbReference>
<dbReference type="GO" id="GO:0016887">
    <property type="term" value="F:ATP hydrolysis activity"/>
    <property type="evidence" value="ECO:0007669"/>
    <property type="project" value="InterPro"/>
</dbReference>
<comment type="similarity">
    <text evidence="2 10">Belongs to the cation transport ATPase (P-type) (TC 3.A.3) family. Type IB subfamily.</text>
</comment>
<keyword evidence="9 10" id="KW-0472">Membrane</keyword>
<dbReference type="STRING" id="2082308.A0A2K1R0T8"/>
<reference evidence="12 13" key="1">
    <citation type="submission" date="2017-06" db="EMBL/GenBank/DDBJ databases">
        <title>Draft genome sequence of a variant of Elsinoe murrayae.</title>
        <authorList>
            <person name="Cheng Q."/>
        </authorList>
    </citation>
    <scope>NUCLEOTIDE SEQUENCE [LARGE SCALE GENOMIC DNA]</scope>
    <source>
        <strain evidence="12 13">CQ-2017a</strain>
    </source>
</reference>
<feature type="transmembrane region" description="Helical" evidence="10">
    <location>
        <begin position="941"/>
        <end position="962"/>
    </location>
</feature>
<dbReference type="FunFam" id="2.70.150.10:FF:000068">
    <property type="entry name" value="Copper resistance-associated P-type ATPase"/>
    <property type="match status" value="1"/>
</dbReference>
<keyword evidence="13" id="KW-1185">Reference proteome</keyword>
<dbReference type="EMBL" id="NKHZ01000017">
    <property type="protein sequence ID" value="PNS20850.1"/>
    <property type="molecule type" value="Genomic_DNA"/>
</dbReference>
<dbReference type="InterPro" id="IPR036163">
    <property type="entry name" value="HMA_dom_sf"/>
</dbReference>
<dbReference type="GO" id="GO:0005524">
    <property type="term" value="F:ATP binding"/>
    <property type="evidence" value="ECO:0007669"/>
    <property type="project" value="UniProtKB-UniRule"/>
</dbReference>
<dbReference type="InterPro" id="IPR036412">
    <property type="entry name" value="HAD-like_sf"/>
</dbReference>
<organism evidence="12 13">
    <name type="scientific">Sphaceloma murrayae</name>
    <dbReference type="NCBI Taxonomy" id="2082308"/>
    <lineage>
        <taxon>Eukaryota</taxon>
        <taxon>Fungi</taxon>
        <taxon>Dikarya</taxon>
        <taxon>Ascomycota</taxon>
        <taxon>Pezizomycotina</taxon>
        <taxon>Dothideomycetes</taxon>
        <taxon>Dothideomycetidae</taxon>
        <taxon>Myriangiales</taxon>
        <taxon>Elsinoaceae</taxon>
        <taxon>Sphaceloma</taxon>
    </lineage>
</organism>
<dbReference type="PROSITE" id="PS01047">
    <property type="entry name" value="HMA_1"/>
    <property type="match status" value="1"/>
</dbReference>
<dbReference type="SFLD" id="SFLDS00003">
    <property type="entry name" value="Haloacid_Dehalogenase"/>
    <property type="match status" value="1"/>
</dbReference>
<evidence type="ECO:0000256" key="4">
    <source>
        <dbReference type="ARBA" id="ARBA00022723"/>
    </source>
</evidence>
<dbReference type="Pfam" id="PF00122">
    <property type="entry name" value="E1-E2_ATPase"/>
    <property type="match status" value="1"/>
</dbReference>
<evidence type="ECO:0000256" key="10">
    <source>
        <dbReference type="RuleBase" id="RU362081"/>
    </source>
</evidence>
<accession>A0A2K1R0T8</accession>
<keyword evidence="7" id="KW-1278">Translocase</keyword>
<dbReference type="AlphaFoldDB" id="A0A2K1R0T8"/>
<feature type="transmembrane region" description="Helical" evidence="10">
    <location>
        <begin position="603"/>
        <end position="631"/>
    </location>
</feature>
<evidence type="ECO:0000256" key="1">
    <source>
        <dbReference type="ARBA" id="ARBA00004141"/>
    </source>
</evidence>
<keyword evidence="4 10" id="KW-0479">Metal-binding</keyword>
<keyword evidence="6 10" id="KW-0067">ATP-binding</keyword>
<dbReference type="Gene3D" id="3.40.50.1000">
    <property type="entry name" value="HAD superfamily/HAD-like"/>
    <property type="match status" value="1"/>
</dbReference>
<feature type="transmembrane region" description="Helical" evidence="10">
    <location>
        <begin position="321"/>
        <end position="341"/>
    </location>
</feature>
<dbReference type="SFLD" id="SFLDG00002">
    <property type="entry name" value="C1.7:_P-type_atpase_like"/>
    <property type="match status" value="1"/>
</dbReference>
<keyword evidence="3 10" id="KW-0812">Transmembrane</keyword>
<evidence type="ECO:0000256" key="3">
    <source>
        <dbReference type="ARBA" id="ARBA00022692"/>
    </source>
</evidence>
<evidence type="ECO:0000256" key="2">
    <source>
        <dbReference type="ARBA" id="ARBA00006024"/>
    </source>
</evidence>
<dbReference type="NCBIfam" id="TIGR01525">
    <property type="entry name" value="ATPase-IB_hvy"/>
    <property type="match status" value="1"/>
</dbReference>
<feature type="transmembrane region" description="Helical" evidence="10">
    <location>
        <begin position="405"/>
        <end position="423"/>
    </location>
</feature>
<dbReference type="InterPro" id="IPR023298">
    <property type="entry name" value="ATPase_P-typ_TM_dom_sf"/>
</dbReference>
<dbReference type="InterPro" id="IPR008250">
    <property type="entry name" value="ATPase_P-typ_transduc_dom_A_sf"/>
</dbReference>
<dbReference type="FunFam" id="3.30.70.100:FF:000001">
    <property type="entry name" value="ATPase copper transporting beta"/>
    <property type="match status" value="1"/>
</dbReference>
<keyword evidence="8 10" id="KW-1133">Transmembrane helix</keyword>
<dbReference type="InterPro" id="IPR044492">
    <property type="entry name" value="P_typ_ATPase_HD_dom"/>
</dbReference>
<dbReference type="CDD" id="cd00371">
    <property type="entry name" value="HMA"/>
    <property type="match status" value="2"/>
</dbReference>
<feature type="transmembrane region" description="Helical" evidence="10">
    <location>
        <begin position="365"/>
        <end position="385"/>
    </location>
</feature>
<protein>
    <submittedName>
        <fullName evidence="12">Copper-transporting ATPase ccc2</fullName>
    </submittedName>
</protein>
<dbReference type="NCBIfam" id="TIGR01494">
    <property type="entry name" value="ATPase_P-type"/>
    <property type="match status" value="1"/>
</dbReference>
<gene>
    <name evidence="12" type="ORF">CAC42_2781</name>
</gene>